<dbReference type="InterPro" id="IPR023696">
    <property type="entry name" value="Ureohydrolase_dom_sf"/>
</dbReference>
<dbReference type="SUPFAM" id="SSF52768">
    <property type="entry name" value="Arginase/deacetylase"/>
    <property type="match status" value="1"/>
</dbReference>
<gene>
    <name evidence="1" type="ORF">PLUA15_220177</name>
</gene>
<reference evidence="1 2" key="1">
    <citation type="submission" date="2017-08" db="EMBL/GenBank/DDBJ databases">
        <authorList>
            <person name="Chaillou S."/>
        </authorList>
    </citation>
    <scope>NUCLEOTIDE SEQUENCE [LARGE SCALE GENOMIC DNA]</scope>
    <source>
        <strain evidence="1 2">MFPA15A1205</strain>
    </source>
</reference>
<dbReference type="Proteomes" id="UP000219564">
    <property type="component" value="Unassembled WGS sequence"/>
</dbReference>
<protein>
    <recommendedName>
        <fullName evidence="3">Arginase</fullName>
    </recommendedName>
</protein>
<name>A0AAX2H6G0_9PSED</name>
<proteinExistence type="predicted"/>
<dbReference type="Gene3D" id="3.40.800.10">
    <property type="entry name" value="Ureohydrolase domain"/>
    <property type="match status" value="1"/>
</dbReference>
<comment type="caution">
    <text evidence="1">The sequence shown here is derived from an EMBL/GenBank/DDBJ whole genome shotgun (WGS) entry which is preliminary data.</text>
</comment>
<dbReference type="AlphaFoldDB" id="A0AAX2H6G0"/>
<evidence type="ECO:0000313" key="1">
    <source>
        <dbReference type="EMBL" id="SOB52129.1"/>
    </source>
</evidence>
<organism evidence="1 2">
    <name type="scientific">Pseudomonas lundensis</name>
    <dbReference type="NCBI Taxonomy" id="86185"/>
    <lineage>
        <taxon>Bacteria</taxon>
        <taxon>Pseudomonadati</taxon>
        <taxon>Pseudomonadota</taxon>
        <taxon>Gammaproteobacteria</taxon>
        <taxon>Pseudomonadales</taxon>
        <taxon>Pseudomonadaceae</taxon>
        <taxon>Pseudomonas</taxon>
    </lineage>
</organism>
<evidence type="ECO:0000313" key="2">
    <source>
        <dbReference type="Proteomes" id="UP000219564"/>
    </source>
</evidence>
<evidence type="ECO:0008006" key="3">
    <source>
        <dbReference type="Google" id="ProtNLM"/>
    </source>
</evidence>
<sequence>MIRRGLNGVKLTLNILDLDSSLTAQPAIAERLLDGRATRLDLLALGPQLRLWSTERTYQRFVQQLKKRPPRPTHRPELFFVGSGDYHHLTPALLSDLPEPVSLIHFDNHPDWVRLAPKRHCGSWVNRALEMPDIARIITLGPCSDDLENPQIKGGNLGALQRGHLQLFPWQHAPTQVWGRIGDGPGHEQHENLLHWRNLVDEDWPAFIDALIDDLPTGAVWITIDKDVLASEDAATNWDQGGMRLNHLLHAIRALAARTRVLGIDVCGEFAKAPHRNWLKRWEAKSDQPPPQRWSEQDLLRNAHTNEALITLFEELFP</sequence>
<dbReference type="EMBL" id="OBKZ01000015">
    <property type="protein sequence ID" value="SOB52129.1"/>
    <property type="molecule type" value="Genomic_DNA"/>
</dbReference>
<accession>A0AAX2H6G0</accession>